<accession>A0A1B2DJ79</accession>
<comment type="subcellular location">
    <subcellularLocation>
        <location evidence="3">Cell membrane</location>
        <topology evidence="3">Multi-pass membrane protein</topology>
    </subcellularLocation>
    <subcellularLocation>
        <location evidence="2">Membrane raft</location>
        <topology evidence="2">Multi-pass membrane protein</topology>
    </subcellularLocation>
</comment>
<reference evidence="18" key="1">
    <citation type="submission" date="2016-08" db="EMBL/GenBank/DDBJ databases">
        <title>Complete Genome Seqeunce of Paenibacillus sp. BIHB 4019 from tea rhizoplane.</title>
        <authorList>
            <person name="Thakur R."/>
            <person name="Swarnkar M.K."/>
            <person name="Gulati A."/>
        </authorList>
    </citation>
    <scope>NUCLEOTIDE SEQUENCE [LARGE SCALE GENOMIC DNA]</scope>
    <source>
        <strain evidence="18">BIHB4019</strain>
    </source>
</reference>
<evidence type="ECO:0000256" key="7">
    <source>
        <dbReference type="ARBA" id="ARBA00022679"/>
    </source>
</evidence>
<feature type="domain" description="Response regulatory" evidence="17">
    <location>
        <begin position="707"/>
        <end position="824"/>
    </location>
</feature>
<organism evidence="18">
    <name type="scientific">Paenibacillus sp. BIHB 4019</name>
    <dbReference type="NCBI Taxonomy" id="1870819"/>
    <lineage>
        <taxon>Bacteria</taxon>
        <taxon>Bacillati</taxon>
        <taxon>Bacillota</taxon>
        <taxon>Bacilli</taxon>
        <taxon>Bacillales</taxon>
        <taxon>Paenibacillaceae</taxon>
        <taxon>Paenibacillus</taxon>
    </lineage>
</organism>
<dbReference type="GO" id="GO:0005524">
    <property type="term" value="F:ATP binding"/>
    <property type="evidence" value="ECO:0007669"/>
    <property type="project" value="UniProtKB-KW"/>
</dbReference>
<evidence type="ECO:0000256" key="5">
    <source>
        <dbReference type="ARBA" id="ARBA00022475"/>
    </source>
</evidence>
<dbReference type="InterPro" id="IPR036890">
    <property type="entry name" value="HATPase_C_sf"/>
</dbReference>
<dbReference type="Pfam" id="PF02518">
    <property type="entry name" value="HATPase_c"/>
    <property type="match status" value="2"/>
</dbReference>
<sequence>MKKRVPFLYFFVPIALAAFIFIILMTFNSALDKNKPEASRGKLSITAQDQIAGNGSSLDGEWEFYWNQLLEPDDFTAGNASEAGYIKVPSSWSKHEVDGQKHTSKGYATYHLVVQLPKTDIELGLVAKGITSAHRMWINGKLVSESGVVGRSEAEATPYMMPSVLRLEAGQTQADIVVQVSNYTQRKAGLFASLTLGEYDSLDQYMRKKLVFESMLIGCMLIMGLYHIVLFILLRKNWESLFFGLICVLLAMKNSSQSQYTLSVLFQSLNDNVLVKIEYLGFLGSAPLFVLFFYYSFPGQVTKRMRNILWIPGGLLTLFIMVTPVQVFTKLAIVMQVYAIVIGFVLIQYVFKAAIGRLSGANLMLTGTVVFFITVVNDILMSNDTIRTGIYFPYGLLFLIICLSIIVSIKFSNAIKTNERLSARLLDLDKVKDEFLANTSHELRTPLNGIIGLAQSLLYSMHDRMEDSQRVHLNMIVSSGQRMSYLINDILDYALLKNNDMRLHIAKIDLHQLAQVVLTVVKPLVTGRDLVLLNQIGTDFPPIYADENRMQQILFNLIGNAIKYTPSGYVTISAQHYRDYVEIHVEDTGIGIAEDKFEIIFNPFEKLESIDDTGAGLGLKITKQLVELHGGEITVWSKVGQGSLFSFTILHQPVNRSAGSLMAQKETGRQAFMADKKHQAAESMAASLYAPAGDRSDAELSVQRPYRVLIVDDEPVNLQVVIQQLAPLPCVFETATSGAEVLARMDELHEVDLVIADLMMVGMSGYELCGLIRETYNLIELPILIMTASSRDHTIKACFSAGANDYISKPIGRNELVSRVRTLLLLKRSVQEVSLNAQQLAELNEQLSELNTNLEQRIHERTVELERKNKDLSRLELSRRRLLSDISHELRTPMTAIQGYVEAIVSGLVEQEADKKRYLQMVLVKALGLNRLIHDLFELSRLESGKSEMIFLMMTLQELVAKIEDKFMLDVVRAGLQYDFQLSFDAAKLAEYHVVVDMDRITQVLTNLVFNAIQHTGAEGQIRIHCAIEEWAGDGDSAGQLTIRVQDNGAGMQKESLPFVFDRFFREKHDRQAVQGSGIGLAIAKEIVHYHEGEIHVESTLGVGSTFYFTLPLYVFE</sequence>
<dbReference type="SUPFAM" id="SSF52172">
    <property type="entry name" value="CheY-like"/>
    <property type="match status" value="1"/>
</dbReference>
<dbReference type="CDD" id="cd00082">
    <property type="entry name" value="HisKA"/>
    <property type="match status" value="2"/>
</dbReference>
<dbReference type="EMBL" id="CP016808">
    <property type="protein sequence ID" value="ANY67790.1"/>
    <property type="molecule type" value="Genomic_DNA"/>
</dbReference>
<dbReference type="EC" id="2.7.13.3" evidence="4"/>
<dbReference type="SUPFAM" id="SSF55874">
    <property type="entry name" value="ATPase domain of HSP90 chaperone/DNA topoisomerase II/histidine kinase"/>
    <property type="match status" value="2"/>
</dbReference>
<dbReference type="Pfam" id="PF07695">
    <property type="entry name" value="7TMR-DISM_7TM"/>
    <property type="match status" value="1"/>
</dbReference>
<dbReference type="InterPro" id="IPR011006">
    <property type="entry name" value="CheY-like_superfamily"/>
</dbReference>
<feature type="transmembrane region" description="Helical" evidence="15">
    <location>
        <begin position="279"/>
        <end position="297"/>
    </location>
</feature>
<keyword evidence="11" id="KW-0902">Two-component regulatory system</keyword>
<keyword evidence="12 15" id="KW-0472">Membrane</keyword>
<evidence type="ECO:0000256" key="12">
    <source>
        <dbReference type="ARBA" id="ARBA00023136"/>
    </source>
</evidence>
<dbReference type="InterPro" id="IPR005467">
    <property type="entry name" value="His_kinase_dom"/>
</dbReference>
<dbReference type="SUPFAM" id="SSF49785">
    <property type="entry name" value="Galactose-binding domain-like"/>
    <property type="match status" value="1"/>
</dbReference>
<dbReference type="InterPro" id="IPR036097">
    <property type="entry name" value="HisK_dim/P_sf"/>
</dbReference>
<dbReference type="InterPro" id="IPR004358">
    <property type="entry name" value="Sig_transdc_His_kin-like_C"/>
</dbReference>
<dbReference type="SMART" id="SM00448">
    <property type="entry name" value="REC"/>
    <property type="match status" value="1"/>
</dbReference>
<dbReference type="CDD" id="cd17546">
    <property type="entry name" value="REC_hyHK_CKI1_RcsC-like"/>
    <property type="match status" value="1"/>
</dbReference>
<feature type="domain" description="Histidine kinase" evidence="16">
    <location>
        <begin position="885"/>
        <end position="1115"/>
    </location>
</feature>
<feature type="transmembrane region" description="Helical" evidence="15">
    <location>
        <begin position="333"/>
        <end position="351"/>
    </location>
</feature>
<dbReference type="SUPFAM" id="SSF47384">
    <property type="entry name" value="Homodimeric domain of signal transducing histidine kinase"/>
    <property type="match status" value="2"/>
</dbReference>
<name>A0A1B2DJ79_9BACL</name>
<dbReference type="PROSITE" id="PS50109">
    <property type="entry name" value="HIS_KIN"/>
    <property type="match status" value="2"/>
</dbReference>
<dbReference type="Gene3D" id="3.30.565.10">
    <property type="entry name" value="Histidine kinase-like ATPase, C-terminal domain"/>
    <property type="match status" value="2"/>
</dbReference>
<dbReference type="GO" id="GO:0005886">
    <property type="term" value="C:plasma membrane"/>
    <property type="evidence" value="ECO:0007669"/>
    <property type="project" value="UniProtKB-SubCell"/>
</dbReference>
<dbReference type="FunFam" id="3.30.565.10:FF:000023">
    <property type="entry name" value="PAS domain-containing sensor histidine kinase"/>
    <property type="match status" value="1"/>
</dbReference>
<keyword evidence="8" id="KW-0547">Nucleotide-binding</keyword>
<evidence type="ECO:0000256" key="10">
    <source>
        <dbReference type="ARBA" id="ARBA00022840"/>
    </source>
</evidence>
<keyword evidence="9" id="KW-0418">Kinase</keyword>
<feature type="transmembrane region" description="Helical" evidence="15">
    <location>
        <begin position="392"/>
        <end position="411"/>
    </location>
</feature>
<dbReference type="PRINTS" id="PR00344">
    <property type="entry name" value="BCTRLSENSOR"/>
</dbReference>
<proteinExistence type="predicted"/>
<dbReference type="InterPro" id="IPR003594">
    <property type="entry name" value="HATPase_dom"/>
</dbReference>
<keyword evidence="14" id="KW-0175">Coiled coil</keyword>
<keyword evidence="5" id="KW-1003">Cell membrane</keyword>
<dbReference type="AlphaFoldDB" id="A0A1B2DJ79"/>
<dbReference type="GO" id="GO:0009927">
    <property type="term" value="F:histidine phosphotransfer kinase activity"/>
    <property type="evidence" value="ECO:0007669"/>
    <property type="project" value="TreeGrafter"/>
</dbReference>
<dbReference type="CDD" id="cd16922">
    <property type="entry name" value="HATPase_EvgS-ArcB-TorS-like"/>
    <property type="match status" value="1"/>
</dbReference>
<dbReference type="InterPro" id="IPR011623">
    <property type="entry name" value="7TMR_DISM_rcpt_extracell_dom1"/>
</dbReference>
<dbReference type="Gene3D" id="1.10.287.130">
    <property type="match status" value="2"/>
</dbReference>
<evidence type="ECO:0000256" key="3">
    <source>
        <dbReference type="ARBA" id="ARBA00004651"/>
    </source>
</evidence>
<dbReference type="InterPro" id="IPR008979">
    <property type="entry name" value="Galactose-bd-like_sf"/>
</dbReference>
<evidence type="ECO:0000259" key="17">
    <source>
        <dbReference type="PROSITE" id="PS50110"/>
    </source>
</evidence>
<dbReference type="Pfam" id="PF00072">
    <property type="entry name" value="Response_reg"/>
    <property type="match status" value="1"/>
</dbReference>
<evidence type="ECO:0000256" key="9">
    <source>
        <dbReference type="ARBA" id="ARBA00022777"/>
    </source>
</evidence>
<evidence type="ECO:0000256" key="14">
    <source>
        <dbReference type="SAM" id="Coils"/>
    </source>
</evidence>
<dbReference type="SMART" id="SM00387">
    <property type="entry name" value="HATPase_c"/>
    <property type="match status" value="2"/>
</dbReference>
<keyword evidence="10" id="KW-0067">ATP-binding</keyword>
<dbReference type="InterPro" id="IPR003661">
    <property type="entry name" value="HisK_dim/P_dom"/>
</dbReference>
<keyword evidence="7" id="KW-0808">Transferase</keyword>
<evidence type="ECO:0000313" key="18">
    <source>
        <dbReference type="EMBL" id="ANY67790.1"/>
    </source>
</evidence>
<evidence type="ECO:0000256" key="8">
    <source>
        <dbReference type="ARBA" id="ARBA00022741"/>
    </source>
</evidence>
<feature type="modified residue" description="4-aspartylphosphate" evidence="13">
    <location>
        <position position="757"/>
    </location>
</feature>
<feature type="domain" description="Histidine kinase" evidence="16">
    <location>
        <begin position="438"/>
        <end position="653"/>
    </location>
</feature>
<dbReference type="InterPro" id="IPR001789">
    <property type="entry name" value="Sig_transdc_resp-reg_receiver"/>
</dbReference>
<dbReference type="Pfam" id="PF00512">
    <property type="entry name" value="HisKA"/>
    <property type="match status" value="2"/>
</dbReference>
<dbReference type="Gene3D" id="3.40.50.2300">
    <property type="match status" value="1"/>
</dbReference>
<dbReference type="SMART" id="SM00388">
    <property type="entry name" value="HisKA"/>
    <property type="match status" value="2"/>
</dbReference>
<evidence type="ECO:0000256" key="6">
    <source>
        <dbReference type="ARBA" id="ARBA00022553"/>
    </source>
</evidence>
<feature type="transmembrane region" description="Helical" evidence="15">
    <location>
        <begin position="215"/>
        <end position="234"/>
    </location>
</feature>
<evidence type="ECO:0000256" key="2">
    <source>
        <dbReference type="ARBA" id="ARBA00004314"/>
    </source>
</evidence>
<dbReference type="GO" id="GO:0045121">
    <property type="term" value="C:membrane raft"/>
    <property type="evidence" value="ECO:0007669"/>
    <property type="project" value="UniProtKB-SubCell"/>
</dbReference>
<evidence type="ECO:0000256" key="4">
    <source>
        <dbReference type="ARBA" id="ARBA00012438"/>
    </source>
</evidence>
<feature type="transmembrane region" description="Helical" evidence="15">
    <location>
        <begin position="363"/>
        <end position="380"/>
    </location>
</feature>
<feature type="transmembrane region" description="Helical" evidence="15">
    <location>
        <begin position="7"/>
        <end position="27"/>
    </location>
</feature>
<evidence type="ECO:0000259" key="16">
    <source>
        <dbReference type="PROSITE" id="PS50109"/>
    </source>
</evidence>
<evidence type="ECO:0000256" key="1">
    <source>
        <dbReference type="ARBA" id="ARBA00000085"/>
    </source>
</evidence>
<feature type="transmembrane region" description="Helical" evidence="15">
    <location>
        <begin position="241"/>
        <end position="259"/>
    </location>
</feature>
<evidence type="ECO:0000256" key="15">
    <source>
        <dbReference type="SAM" id="Phobius"/>
    </source>
</evidence>
<protein>
    <recommendedName>
        <fullName evidence="4">histidine kinase</fullName>
        <ecNumber evidence="4">2.7.13.3</ecNumber>
    </recommendedName>
</protein>
<dbReference type="PANTHER" id="PTHR43047:SF71">
    <property type="entry name" value="HISTIDINE KINASE CONTAINING CHEY-HOMOLOGOUS RECEIVER DOMAIN-RELATED"/>
    <property type="match status" value="1"/>
</dbReference>
<keyword evidence="6 13" id="KW-0597">Phosphoprotein</keyword>
<keyword evidence="15" id="KW-1133">Transmembrane helix</keyword>
<dbReference type="PANTHER" id="PTHR43047">
    <property type="entry name" value="TWO-COMPONENT HISTIDINE PROTEIN KINASE"/>
    <property type="match status" value="1"/>
</dbReference>
<dbReference type="FunFam" id="1.10.287.130:FF:000001">
    <property type="entry name" value="Two-component sensor histidine kinase"/>
    <property type="match status" value="1"/>
</dbReference>
<evidence type="ECO:0000256" key="11">
    <source>
        <dbReference type="ARBA" id="ARBA00023012"/>
    </source>
</evidence>
<dbReference type="FunFam" id="3.30.565.10:FF:000006">
    <property type="entry name" value="Sensor histidine kinase WalK"/>
    <property type="match status" value="1"/>
</dbReference>
<keyword evidence="15" id="KW-0812">Transmembrane</keyword>
<feature type="coiled-coil region" evidence="14">
    <location>
        <begin position="830"/>
        <end position="885"/>
    </location>
</feature>
<gene>
    <name evidence="18" type="ORF">BBD42_15935</name>
</gene>
<dbReference type="PROSITE" id="PS50110">
    <property type="entry name" value="RESPONSE_REGULATORY"/>
    <property type="match status" value="1"/>
</dbReference>
<dbReference type="GO" id="GO:0000155">
    <property type="term" value="F:phosphorelay sensor kinase activity"/>
    <property type="evidence" value="ECO:0007669"/>
    <property type="project" value="InterPro"/>
</dbReference>
<dbReference type="Gene3D" id="2.60.120.260">
    <property type="entry name" value="Galactose-binding domain-like"/>
    <property type="match status" value="1"/>
</dbReference>
<comment type="catalytic activity">
    <reaction evidence="1">
        <text>ATP + protein L-histidine = ADP + protein N-phospho-L-histidine.</text>
        <dbReference type="EC" id="2.7.13.3"/>
    </reaction>
</comment>
<evidence type="ECO:0000256" key="13">
    <source>
        <dbReference type="PROSITE-ProRule" id="PRU00169"/>
    </source>
</evidence>
<feature type="transmembrane region" description="Helical" evidence="15">
    <location>
        <begin position="309"/>
        <end position="327"/>
    </location>
</feature>
<dbReference type="RefSeq" id="WP_099518973.1">
    <property type="nucleotide sequence ID" value="NZ_CP016808.1"/>
</dbReference>